<dbReference type="PROSITE" id="PS50894">
    <property type="entry name" value="HPT"/>
    <property type="match status" value="1"/>
</dbReference>
<gene>
    <name evidence="18" type="ORF">GJ689_14725</name>
</gene>
<dbReference type="SUPFAM" id="SSF52172">
    <property type="entry name" value="CheY-like"/>
    <property type="match status" value="2"/>
</dbReference>
<dbReference type="GO" id="GO:0005886">
    <property type="term" value="C:plasma membrane"/>
    <property type="evidence" value="ECO:0007669"/>
    <property type="project" value="UniProtKB-SubCell"/>
</dbReference>
<evidence type="ECO:0000256" key="8">
    <source>
        <dbReference type="ARBA" id="ARBA00022840"/>
    </source>
</evidence>
<dbReference type="Gene3D" id="3.40.50.2300">
    <property type="match status" value="1"/>
</dbReference>
<keyword evidence="6 14" id="KW-0812">Transmembrane</keyword>
<evidence type="ECO:0000256" key="7">
    <source>
        <dbReference type="ARBA" id="ARBA00022741"/>
    </source>
</evidence>
<dbReference type="SMART" id="SM00448">
    <property type="entry name" value="REC"/>
    <property type="match status" value="1"/>
</dbReference>
<dbReference type="Pfam" id="PF01627">
    <property type="entry name" value="Hpt"/>
    <property type="match status" value="1"/>
</dbReference>
<feature type="transmembrane region" description="Helical" evidence="14">
    <location>
        <begin position="303"/>
        <end position="323"/>
    </location>
</feature>
<dbReference type="Gene3D" id="3.30.565.10">
    <property type="entry name" value="Histidine kinase-like ATPase, C-terminal domain"/>
    <property type="match status" value="1"/>
</dbReference>
<feature type="domain" description="Response regulatory" evidence="16">
    <location>
        <begin position="729"/>
        <end position="845"/>
    </location>
</feature>
<keyword evidence="9 14" id="KW-1133">Transmembrane helix</keyword>
<sequence>MLRLGEDIRIRLPQLAAAARRMGARLVGPHGITLLGLACVAAIWVVVVYDIAEERRAVERHAQETTLNLARVFEENIGRLISGVDQTLRFVREVYVRDPAGFDVRPWARAGATNEIAFQISVIDRTGRLVTSNLDPTGTSRVDLRDREHVRVHLEGTEDILFISRPVVGRVSNQWSINISRRISGPDGRILGVAVVSIDPVYLTRLFDSIEVGRRGMLSLVGTDGIIRIWVGSGTSTLGREIGESALFGKFMATPTGTSQGQSVIDGIERIFSHRKVRDLPLIVVAGLATSEVYAAADHSRMVYLAVAVVLTLGMLIVISMIYRYQRGLEEATVAAEAAVRTRSDFIAVMSHEIRTPLNGVIGMAGLLLDSGLSGERARYAATLRESAEHLLHLVDDVLDFSKLDAGRLELEEIVFDLPALIEGTARAVAPRAAAKGLVLATVLSPDLPSRVLGDPGRVRQILLNLLNNGIKFTERGGVTVDVGVVASRTVRRVGIAIDVVDSGIGIAPDAMSRLFTEFHQADSSVSRRFGGTGLGLAICKRLVDRMNGTITVDSSVGSGSSFRVTIDLGLPEADTSLLGGALGGSPRVLVIDRNPVSRPALVRQLVLLGAEASAANTAEVGITMAWDAAVAARPFALVAVDETATTDELVAALRTELCMTAATRLALLTSTPGQERAAGALGTFDIVLGKPLTYEALRRTLGGAPASETVSGGFRQAAVPLGVLHPLRILVAEDNPTNQLVAQKLLEGLGYGVDLVADGAAAVAAVREKPYDIVFMDVMMPVMDGLKATRAIRALPAARRIHIVALTANAFRHDAEICRAAGMDDFVGKPITRDRLEAAIRRYLDHGGGSDVAAAVPASPALPVLAPPVLAPPEPDAPAAPPDVLAPLPALDRAVFAEIASEIGEEGARQVLTTFLADSPARIDRLREGVATDRTLVVEHEAHTLKGAAGTLGLLRLADLARRLEEEARAGRTGDFDALVTALSAALDELSGTFDQRDAAA</sequence>
<dbReference type="Gene3D" id="1.10.287.130">
    <property type="match status" value="1"/>
</dbReference>
<dbReference type="Pfam" id="PF02743">
    <property type="entry name" value="dCache_1"/>
    <property type="match status" value="1"/>
</dbReference>
<evidence type="ECO:0000256" key="11">
    <source>
        <dbReference type="ARBA" id="ARBA00023136"/>
    </source>
</evidence>
<feature type="domain" description="HPt" evidence="17">
    <location>
        <begin position="905"/>
        <end position="998"/>
    </location>
</feature>
<evidence type="ECO:0000313" key="19">
    <source>
        <dbReference type="Proteomes" id="UP000438991"/>
    </source>
</evidence>
<evidence type="ECO:0000256" key="1">
    <source>
        <dbReference type="ARBA" id="ARBA00000085"/>
    </source>
</evidence>
<evidence type="ECO:0000256" key="14">
    <source>
        <dbReference type="SAM" id="Phobius"/>
    </source>
</evidence>
<dbReference type="Pfam" id="PF00512">
    <property type="entry name" value="HisKA"/>
    <property type="match status" value="1"/>
</dbReference>
<evidence type="ECO:0000256" key="9">
    <source>
        <dbReference type="ARBA" id="ARBA00022989"/>
    </source>
</evidence>
<dbReference type="Pfam" id="PF02518">
    <property type="entry name" value="HATPase_c"/>
    <property type="match status" value="1"/>
</dbReference>
<reference evidence="18 19" key="1">
    <citation type="submission" date="2019-11" db="EMBL/GenBank/DDBJ databases">
        <title>Whole-genome sequence of Rhodoplanes serenus DSM 18633, type strain.</title>
        <authorList>
            <person name="Kyndt J.A."/>
            <person name="Meyer T.E."/>
        </authorList>
    </citation>
    <scope>NUCLEOTIDE SEQUENCE [LARGE SCALE GENOMIC DNA]</scope>
    <source>
        <strain evidence="18 19">DSM 18633</strain>
    </source>
</reference>
<evidence type="ECO:0000256" key="6">
    <source>
        <dbReference type="ARBA" id="ARBA00022692"/>
    </source>
</evidence>
<dbReference type="PRINTS" id="PR00344">
    <property type="entry name" value="BCTRLSENSOR"/>
</dbReference>
<dbReference type="InterPro" id="IPR036641">
    <property type="entry name" value="HPT_dom_sf"/>
</dbReference>
<dbReference type="InterPro" id="IPR003661">
    <property type="entry name" value="HisK_dim/P_dom"/>
</dbReference>
<dbReference type="InterPro" id="IPR003594">
    <property type="entry name" value="HATPase_dom"/>
</dbReference>
<dbReference type="PROSITE" id="PS50109">
    <property type="entry name" value="HIS_KIN"/>
    <property type="match status" value="1"/>
</dbReference>
<evidence type="ECO:0000256" key="4">
    <source>
        <dbReference type="ARBA" id="ARBA00022475"/>
    </source>
</evidence>
<dbReference type="InterPro" id="IPR036890">
    <property type="entry name" value="HATPase_C_sf"/>
</dbReference>
<dbReference type="Gene3D" id="1.20.120.160">
    <property type="entry name" value="HPT domain"/>
    <property type="match status" value="1"/>
</dbReference>
<comment type="catalytic activity">
    <reaction evidence="1">
        <text>ATP + protein L-histidine = ADP + protein N-phospho-L-histidine.</text>
        <dbReference type="EC" id="2.7.13.3"/>
    </reaction>
</comment>
<dbReference type="CDD" id="cd17546">
    <property type="entry name" value="REC_hyHK_CKI1_RcsC-like"/>
    <property type="match status" value="1"/>
</dbReference>
<dbReference type="PANTHER" id="PTHR45339:SF1">
    <property type="entry name" value="HYBRID SIGNAL TRANSDUCTION HISTIDINE KINASE J"/>
    <property type="match status" value="1"/>
</dbReference>
<comment type="subcellular location">
    <subcellularLocation>
        <location evidence="2">Cell membrane</location>
        <topology evidence="2">Multi-pass membrane protein</topology>
    </subcellularLocation>
</comment>
<evidence type="ECO:0000256" key="3">
    <source>
        <dbReference type="ARBA" id="ARBA00012438"/>
    </source>
</evidence>
<feature type="transmembrane region" description="Helical" evidence="14">
    <location>
        <begin position="32"/>
        <end position="52"/>
    </location>
</feature>
<proteinExistence type="predicted"/>
<dbReference type="SMART" id="SM00073">
    <property type="entry name" value="HPT"/>
    <property type="match status" value="1"/>
</dbReference>
<evidence type="ECO:0000256" key="12">
    <source>
        <dbReference type="PROSITE-ProRule" id="PRU00110"/>
    </source>
</evidence>
<dbReference type="InterPro" id="IPR008207">
    <property type="entry name" value="Sig_transdc_His_kin_Hpt_dom"/>
</dbReference>
<evidence type="ECO:0000259" key="16">
    <source>
        <dbReference type="PROSITE" id="PS50110"/>
    </source>
</evidence>
<dbReference type="InterPro" id="IPR001789">
    <property type="entry name" value="Sig_transdc_resp-reg_receiver"/>
</dbReference>
<keyword evidence="4" id="KW-1003">Cell membrane</keyword>
<keyword evidence="8" id="KW-0067">ATP-binding</keyword>
<accession>A0A9X4XLN3</accession>
<keyword evidence="7" id="KW-0547">Nucleotide-binding</keyword>
<evidence type="ECO:0000256" key="10">
    <source>
        <dbReference type="ARBA" id="ARBA00023012"/>
    </source>
</evidence>
<evidence type="ECO:0000256" key="13">
    <source>
        <dbReference type="PROSITE-ProRule" id="PRU00169"/>
    </source>
</evidence>
<feature type="domain" description="Histidine kinase" evidence="15">
    <location>
        <begin position="349"/>
        <end position="571"/>
    </location>
</feature>
<dbReference type="Proteomes" id="UP000438991">
    <property type="component" value="Unassembled WGS sequence"/>
</dbReference>
<dbReference type="SUPFAM" id="SSF47226">
    <property type="entry name" value="Histidine-containing phosphotransfer domain, HPT domain"/>
    <property type="match status" value="1"/>
</dbReference>
<dbReference type="SMART" id="SM00388">
    <property type="entry name" value="HisKA"/>
    <property type="match status" value="1"/>
</dbReference>
<dbReference type="InterPro" id="IPR033479">
    <property type="entry name" value="dCache_1"/>
</dbReference>
<name>A0A9X4XLN3_9BRAD</name>
<dbReference type="GO" id="GO:0005524">
    <property type="term" value="F:ATP binding"/>
    <property type="evidence" value="ECO:0007669"/>
    <property type="project" value="UniProtKB-KW"/>
</dbReference>
<dbReference type="SUPFAM" id="SSF47384">
    <property type="entry name" value="Homodimeric domain of signal transducing histidine kinase"/>
    <property type="match status" value="1"/>
</dbReference>
<keyword evidence="5 13" id="KW-0597">Phosphoprotein</keyword>
<evidence type="ECO:0000256" key="2">
    <source>
        <dbReference type="ARBA" id="ARBA00004651"/>
    </source>
</evidence>
<dbReference type="EMBL" id="WNKV01000010">
    <property type="protein sequence ID" value="MTW17457.1"/>
    <property type="molecule type" value="Genomic_DNA"/>
</dbReference>
<dbReference type="Pfam" id="PF00072">
    <property type="entry name" value="Response_reg"/>
    <property type="match status" value="1"/>
</dbReference>
<dbReference type="SUPFAM" id="SSF55874">
    <property type="entry name" value="ATPase domain of HSP90 chaperone/DNA topoisomerase II/histidine kinase"/>
    <property type="match status" value="1"/>
</dbReference>
<dbReference type="InterPro" id="IPR036097">
    <property type="entry name" value="HisK_dim/P_sf"/>
</dbReference>
<comment type="caution">
    <text evidence="18">The sequence shown here is derived from an EMBL/GenBank/DDBJ whole genome shotgun (WGS) entry which is preliminary data.</text>
</comment>
<dbReference type="PANTHER" id="PTHR45339">
    <property type="entry name" value="HYBRID SIGNAL TRANSDUCTION HISTIDINE KINASE J"/>
    <property type="match status" value="1"/>
</dbReference>
<dbReference type="EC" id="2.7.13.3" evidence="3"/>
<dbReference type="AlphaFoldDB" id="A0A9X4XLN3"/>
<evidence type="ECO:0000256" key="5">
    <source>
        <dbReference type="ARBA" id="ARBA00022553"/>
    </source>
</evidence>
<evidence type="ECO:0000313" key="18">
    <source>
        <dbReference type="EMBL" id="MTW17457.1"/>
    </source>
</evidence>
<dbReference type="InterPro" id="IPR005467">
    <property type="entry name" value="His_kinase_dom"/>
</dbReference>
<dbReference type="CDD" id="cd00082">
    <property type="entry name" value="HisKA"/>
    <property type="match status" value="1"/>
</dbReference>
<dbReference type="CDD" id="cd00088">
    <property type="entry name" value="HPT"/>
    <property type="match status" value="1"/>
</dbReference>
<dbReference type="InterPro" id="IPR011006">
    <property type="entry name" value="CheY-like_superfamily"/>
</dbReference>
<dbReference type="Gene3D" id="3.30.450.20">
    <property type="entry name" value="PAS domain"/>
    <property type="match status" value="2"/>
</dbReference>
<dbReference type="CDD" id="cd12915">
    <property type="entry name" value="PDC2_DGC_like"/>
    <property type="match status" value="1"/>
</dbReference>
<keyword evidence="11 14" id="KW-0472">Membrane</keyword>
<dbReference type="GO" id="GO:0000155">
    <property type="term" value="F:phosphorelay sensor kinase activity"/>
    <property type="evidence" value="ECO:0007669"/>
    <property type="project" value="InterPro"/>
</dbReference>
<evidence type="ECO:0000259" key="15">
    <source>
        <dbReference type="PROSITE" id="PS50109"/>
    </source>
</evidence>
<organism evidence="18 19">
    <name type="scientific">Rhodoplanes serenus</name>
    <dbReference type="NCBI Taxonomy" id="200615"/>
    <lineage>
        <taxon>Bacteria</taxon>
        <taxon>Pseudomonadati</taxon>
        <taxon>Pseudomonadota</taxon>
        <taxon>Alphaproteobacteria</taxon>
        <taxon>Hyphomicrobiales</taxon>
        <taxon>Nitrobacteraceae</taxon>
        <taxon>Rhodoplanes</taxon>
    </lineage>
</organism>
<keyword evidence="10" id="KW-0902">Two-component regulatory system</keyword>
<feature type="modified residue" description="Phosphohistidine" evidence="12">
    <location>
        <position position="944"/>
    </location>
</feature>
<feature type="modified residue" description="4-aspartylphosphate" evidence="13">
    <location>
        <position position="778"/>
    </location>
</feature>
<dbReference type="FunFam" id="3.30.565.10:FF:000078">
    <property type="entry name" value="Two-component sensor histidine kinase"/>
    <property type="match status" value="1"/>
</dbReference>
<dbReference type="InterPro" id="IPR004358">
    <property type="entry name" value="Sig_transdc_His_kin-like_C"/>
</dbReference>
<dbReference type="SMART" id="SM00387">
    <property type="entry name" value="HATPase_c"/>
    <property type="match status" value="1"/>
</dbReference>
<dbReference type="PROSITE" id="PS50110">
    <property type="entry name" value="RESPONSE_REGULATORY"/>
    <property type="match status" value="1"/>
</dbReference>
<evidence type="ECO:0000259" key="17">
    <source>
        <dbReference type="PROSITE" id="PS50894"/>
    </source>
</evidence>
<dbReference type="CDD" id="cd12914">
    <property type="entry name" value="PDC1_DGC_like"/>
    <property type="match status" value="1"/>
</dbReference>
<protein>
    <recommendedName>
        <fullName evidence="3">histidine kinase</fullName>
        <ecNumber evidence="3">2.7.13.3</ecNumber>
    </recommendedName>
</protein>
<dbReference type="RefSeq" id="WP_155480153.1">
    <property type="nucleotide sequence ID" value="NZ_WNKV01000010.1"/>
</dbReference>